<protein>
    <submittedName>
        <fullName evidence="1">Uncharacterized protein</fullName>
    </submittedName>
</protein>
<dbReference type="AlphaFoldDB" id="A0A4Y2L717"/>
<comment type="caution">
    <text evidence="1">The sequence shown here is derived from an EMBL/GenBank/DDBJ whole genome shotgun (WGS) entry which is preliminary data.</text>
</comment>
<accession>A0A4Y2L717</accession>
<evidence type="ECO:0000313" key="2">
    <source>
        <dbReference type="Proteomes" id="UP000499080"/>
    </source>
</evidence>
<organism evidence="1 2">
    <name type="scientific">Araneus ventricosus</name>
    <name type="common">Orbweaver spider</name>
    <name type="synonym">Epeira ventricosa</name>
    <dbReference type="NCBI Taxonomy" id="182803"/>
    <lineage>
        <taxon>Eukaryota</taxon>
        <taxon>Metazoa</taxon>
        <taxon>Ecdysozoa</taxon>
        <taxon>Arthropoda</taxon>
        <taxon>Chelicerata</taxon>
        <taxon>Arachnida</taxon>
        <taxon>Araneae</taxon>
        <taxon>Araneomorphae</taxon>
        <taxon>Entelegynae</taxon>
        <taxon>Araneoidea</taxon>
        <taxon>Araneidae</taxon>
        <taxon>Araneus</taxon>
    </lineage>
</organism>
<dbReference type="EMBL" id="BGPR01198156">
    <property type="protein sequence ID" value="GBN10491.1"/>
    <property type="molecule type" value="Genomic_DNA"/>
</dbReference>
<name>A0A4Y2L717_ARAVE</name>
<sequence>MWAPPRVDELLRFVYEGTRLPRGTGIGGRQPSSNDSTYLLREGLGRGAVLAIRIRPQYSSLSHDCHSVKTRVLWQVGGCISGYFGSKSSGWSFVDVFIGILFLKNRSRQKGTFTGNVSLVSRRNETEKYFRARVWTSISQYLYKIVDSGNETCNLPLL</sequence>
<reference evidence="1 2" key="1">
    <citation type="journal article" date="2019" name="Sci. Rep.">
        <title>Orb-weaving spider Araneus ventricosus genome elucidates the spidroin gene catalogue.</title>
        <authorList>
            <person name="Kono N."/>
            <person name="Nakamura H."/>
            <person name="Ohtoshi R."/>
            <person name="Moran D.A.P."/>
            <person name="Shinohara A."/>
            <person name="Yoshida Y."/>
            <person name="Fujiwara M."/>
            <person name="Mori M."/>
            <person name="Tomita M."/>
            <person name="Arakawa K."/>
        </authorList>
    </citation>
    <scope>NUCLEOTIDE SEQUENCE [LARGE SCALE GENOMIC DNA]</scope>
</reference>
<dbReference type="Proteomes" id="UP000499080">
    <property type="component" value="Unassembled WGS sequence"/>
</dbReference>
<keyword evidence="2" id="KW-1185">Reference proteome</keyword>
<proteinExistence type="predicted"/>
<gene>
    <name evidence="1" type="ORF">AVEN_122779_1</name>
</gene>
<evidence type="ECO:0000313" key="1">
    <source>
        <dbReference type="EMBL" id="GBN10491.1"/>
    </source>
</evidence>